<proteinExistence type="predicted"/>
<dbReference type="VEuPathDB" id="TriTrypDB:TcIL3000.11.1000"/>
<name>G0UZ99_TRYCI</name>
<evidence type="ECO:0008006" key="4">
    <source>
        <dbReference type="Google" id="ProtNLM"/>
    </source>
</evidence>
<reference evidence="3" key="1">
    <citation type="journal article" date="2012" name="Proc. Natl. Acad. Sci. U.S.A.">
        <title>Antigenic diversity is generated by distinct evolutionary mechanisms in African trypanosome species.</title>
        <authorList>
            <person name="Jackson A.P."/>
            <person name="Berry A."/>
            <person name="Aslett M."/>
            <person name="Allison H.C."/>
            <person name="Burton P."/>
            <person name="Vavrova-Anderson J."/>
            <person name="Brown R."/>
            <person name="Browne H."/>
            <person name="Corton N."/>
            <person name="Hauser H."/>
            <person name="Gamble J."/>
            <person name="Gilderthorp R."/>
            <person name="Marcello L."/>
            <person name="McQuillan J."/>
            <person name="Otto T.D."/>
            <person name="Quail M.A."/>
            <person name="Sanders M.J."/>
            <person name="van Tonder A."/>
            <person name="Ginger M.L."/>
            <person name="Field M.C."/>
            <person name="Barry J.D."/>
            <person name="Hertz-Fowler C."/>
            <person name="Berriman M."/>
        </authorList>
    </citation>
    <scope>NUCLEOTIDE SEQUENCE</scope>
    <source>
        <strain evidence="3">IL3000</strain>
    </source>
</reference>
<evidence type="ECO:0000256" key="1">
    <source>
        <dbReference type="PIRSR" id="PIRSR628131-1"/>
    </source>
</evidence>
<protein>
    <recommendedName>
        <fullName evidence="4">Vasohibin</fullName>
    </recommendedName>
</protein>
<evidence type="ECO:0000256" key="2">
    <source>
        <dbReference type="SAM" id="MobiDB-lite"/>
    </source>
</evidence>
<feature type="active site" evidence="1">
    <location>
        <position position="94"/>
    </location>
</feature>
<dbReference type="Pfam" id="PF14822">
    <property type="entry name" value="Vasohibin"/>
    <property type="match status" value="1"/>
</dbReference>
<feature type="compositionally biased region" description="Polar residues" evidence="2">
    <location>
        <begin position="370"/>
        <end position="384"/>
    </location>
</feature>
<dbReference type="PANTHER" id="PTHR15750">
    <property type="entry name" value="VASOHIBIN-1-LIKE ISOFORM X2"/>
    <property type="match status" value="1"/>
</dbReference>
<gene>
    <name evidence="3" type="ORF">TCIL3000_11_1000</name>
</gene>
<feature type="active site" evidence="1">
    <location>
        <position position="146"/>
    </location>
</feature>
<dbReference type="InterPro" id="IPR028131">
    <property type="entry name" value="VASH1"/>
</dbReference>
<dbReference type="PANTHER" id="PTHR15750:SF2">
    <property type="entry name" value="VASOHIBIN"/>
    <property type="match status" value="1"/>
</dbReference>
<evidence type="ECO:0000313" key="3">
    <source>
        <dbReference type="EMBL" id="CCC94718.1"/>
    </source>
</evidence>
<sequence length="469" mass="52272">MYCSEKVRVLVEQLASVNPYTNAKCLPDVPRPDESTIPRGLPSRMQIPYVQNVLNALSYNFLPNTFFCLEKRRSLQSILLTSKEILTEALPIRCLEATFVGLYLTQDLKDVDRIPLSFKSRAKGRAYHHIVLVIRCDSRYGAVGLSRKSTLMDKPLMYTSLFELIMEYKKQYEAIGHELVDFKLGLCVSHKRDTNKTPCWRYISVKLSKHSVAASPAATCLLDQQSDQSANGVDISAISNSENCGGMDAVEDMLTCYCKLISRLSEEYDNRAVMHAQGLSSHRWQTCLRDLHDLDVDASREENKRRLDELRNGRSPCSAIREISKKRSASRSISKKRAVTRSGGVSSSEKVGKRPSFSAATARTSRKAHTATQNSSRQSPSRFRQHNNFMASSEYKGDGQLPVVSTVLHRSLTPEPSGPEAESDGIACTSAPTYEFTEPMVGSLLLPLLDSKTGEFSLSSHPVSERCAL</sequence>
<dbReference type="GO" id="GO:0005737">
    <property type="term" value="C:cytoplasm"/>
    <property type="evidence" value="ECO:0007669"/>
    <property type="project" value="InterPro"/>
</dbReference>
<feature type="region of interest" description="Disordered" evidence="2">
    <location>
        <begin position="318"/>
        <end position="384"/>
    </location>
</feature>
<dbReference type="AlphaFoldDB" id="G0UZ99"/>
<dbReference type="EMBL" id="HE575324">
    <property type="protein sequence ID" value="CCC94718.1"/>
    <property type="molecule type" value="Genomic_DNA"/>
</dbReference>
<feature type="compositionally biased region" description="Basic residues" evidence="2">
    <location>
        <begin position="324"/>
        <end position="339"/>
    </location>
</feature>
<organism evidence="3">
    <name type="scientific">Trypanosoma congolense (strain IL3000)</name>
    <dbReference type="NCBI Taxonomy" id="1068625"/>
    <lineage>
        <taxon>Eukaryota</taxon>
        <taxon>Discoba</taxon>
        <taxon>Euglenozoa</taxon>
        <taxon>Kinetoplastea</taxon>
        <taxon>Metakinetoplastina</taxon>
        <taxon>Trypanosomatida</taxon>
        <taxon>Trypanosomatidae</taxon>
        <taxon>Trypanosoma</taxon>
        <taxon>Nannomonas</taxon>
    </lineage>
</organism>
<accession>G0UZ99</accession>
<feature type="active site" evidence="1">
    <location>
        <position position="129"/>
    </location>
</feature>